<comment type="caution">
    <text evidence="1">The sequence shown here is derived from an EMBL/GenBank/DDBJ whole genome shotgun (WGS) entry which is preliminary data.</text>
</comment>
<reference evidence="1" key="1">
    <citation type="journal article" date="2022" name="bioRxiv">
        <title>Sequencing and chromosome-scale assembly of the giantPleurodeles waltlgenome.</title>
        <authorList>
            <person name="Brown T."/>
            <person name="Elewa A."/>
            <person name="Iarovenko S."/>
            <person name="Subramanian E."/>
            <person name="Araus A.J."/>
            <person name="Petzold A."/>
            <person name="Susuki M."/>
            <person name="Suzuki K.-i.T."/>
            <person name="Hayashi T."/>
            <person name="Toyoda A."/>
            <person name="Oliveira C."/>
            <person name="Osipova E."/>
            <person name="Leigh N.D."/>
            <person name="Simon A."/>
            <person name="Yun M.H."/>
        </authorList>
    </citation>
    <scope>NUCLEOTIDE SEQUENCE</scope>
    <source>
        <strain evidence="1">20211129_DDA</strain>
        <tissue evidence="1">Liver</tissue>
    </source>
</reference>
<keyword evidence="2" id="KW-1185">Reference proteome</keyword>
<proteinExistence type="predicted"/>
<dbReference type="EMBL" id="JANPWB010000014">
    <property type="protein sequence ID" value="KAJ1098292.1"/>
    <property type="molecule type" value="Genomic_DNA"/>
</dbReference>
<gene>
    <name evidence="1" type="ORF">NDU88_003408</name>
</gene>
<accession>A0AAV7M3W9</accession>
<dbReference type="AlphaFoldDB" id="A0AAV7M3W9"/>
<protein>
    <submittedName>
        <fullName evidence="1">Uncharacterized protein</fullName>
    </submittedName>
</protein>
<name>A0AAV7M3W9_PLEWA</name>
<sequence>MATTRGLEWETLKVVIRGESLSKTYDIRQRLDRELAQQEELLAAIQCQVDNGDASEADCLEAVTFSGGGPLRAYVGLAPRWERPIPIIQMLRGTSGEKILGQLRVNSHLREHLRNIYASPWSVGVTQIQ</sequence>
<organism evidence="1 2">
    <name type="scientific">Pleurodeles waltl</name>
    <name type="common">Iberian ribbed newt</name>
    <dbReference type="NCBI Taxonomy" id="8319"/>
    <lineage>
        <taxon>Eukaryota</taxon>
        <taxon>Metazoa</taxon>
        <taxon>Chordata</taxon>
        <taxon>Craniata</taxon>
        <taxon>Vertebrata</taxon>
        <taxon>Euteleostomi</taxon>
        <taxon>Amphibia</taxon>
        <taxon>Batrachia</taxon>
        <taxon>Caudata</taxon>
        <taxon>Salamandroidea</taxon>
        <taxon>Salamandridae</taxon>
        <taxon>Pleurodelinae</taxon>
        <taxon>Pleurodeles</taxon>
    </lineage>
</organism>
<evidence type="ECO:0000313" key="2">
    <source>
        <dbReference type="Proteomes" id="UP001066276"/>
    </source>
</evidence>
<dbReference type="Proteomes" id="UP001066276">
    <property type="component" value="Chromosome 10"/>
</dbReference>
<evidence type="ECO:0000313" key="1">
    <source>
        <dbReference type="EMBL" id="KAJ1098292.1"/>
    </source>
</evidence>